<proteinExistence type="predicted"/>
<evidence type="ECO:0000313" key="1">
    <source>
        <dbReference type="EMBL" id="GHO97979.1"/>
    </source>
</evidence>
<reference evidence="1" key="1">
    <citation type="submission" date="2020-10" db="EMBL/GenBank/DDBJ databases">
        <title>Taxonomic study of unclassified bacteria belonging to the class Ktedonobacteria.</title>
        <authorList>
            <person name="Yabe S."/>
            <person name="Wang C.M."/>
            <person name="Zheng Y."/>
            <person name="Sakai Y."/>
            <person name="Cavaletti L."/>
            <person name="Monciardini P."/>
            <person name="Donadio S."/>
        </authorList>
    </citation>
    <scope>NUCLEOTIDE SEQUENCE</scope>
    <source>
        <strain evidence="1">ID150040</strain>
    </source>
</reference>
<evidence type="ECO:0000313" key="2">
    <source>
        <dbReference type="Proteomes" id="UP000597444"/>
    </source>
</evidence>
<dbReference type="Proteomes" id="UP000597444">
    <property type="component" value="Unassembled WGS sequence"/>
</dbReference>
<dbReference type="AlphaFoldDB" id="A0A8J3ILV7"/>
<comment type="caution">
    <text evidence="1">The sequence shown here is derived from an EMBL/GenBank/DDBJ whole genome shotgun (WGS) entry which is preliminary data.</text>
</comment>
<dbReference type="RefSeq" id="WP_220208753.1">
    <property type="nucleotide sequence ID" value="NZ_BNJK01000002.1"/>
</dbReference>
<keyword evidence="2" id="KW-1185">Reference proteome</keyword>
<protein>
    <submittedName>
        <fullName evidence="1">Uncharacterized protein</fullName>
    </submittedName>
</protein>
<organism evidence="1 2">
    <name type="scientific">Reticulibacter mediterranei</name>
    <dbReference type="NCBI Taxonomy" id="2778369"/>
    <lineage>
        <taxon>Bacteria</taxon>
        <taxon>Bacillati</taxon>
        <taxon>Chloroflexota</taxon>
        <taxon>Ktedonobacteria</taxon>
        <taxon>Ktedonobacterales</taxon>
        <taxon>Reticulibacteraceae</taxon>
        <taxon>Reticulibacter</taxon>
    </lineage>
</organism>
<gene>
    <name evidence="1" type="ORF">KSF_080270</name>
</gene>
<name>A0A8J3ILV7_9CHLR</name>
<dbReference type="EMBL" id="BNJK01000002">
    <property type="protein sequence ID" value="GHO97979.1"/>
    <property type="molecule type" value="Genomic_DNA"/>
</dbReference>
<accession>A0A8J3ILV7</accession>
<sequence>MEDEQDQEPPVHQVMVDGEVIYCGPDWVTVFLEAARNPQNGFIVHTVNGEPQACWWPVFGRTDYPYDA</sequence>